<reference evidence="6" key="2">
    <citation type="submission" date="2015-07" db="EMBL/GenBank/DDBJ databases">
        <authorList>
            <person name="Graham D.E."/>
            <person name="Giannone R.J."/>
            <person name="Gulvik C.A."/>
            <person name="Hettich R.L."/>
            <person name="Klingeman D.M."/>
            <person name="Mahan K.M."/>
            <person name="Parry R.J."/>
            <person name="Spain J.C."/>
        </authorList>
    </citation>
    <scope>NUCLEOTIDE SEQUENCE [LARGE SCALE GENOMIC DNA]</scope>
    <source>
        <strain evidence="6">ATCC 27428</strain>
    </source>
</reference>
<organism evidence="5 6">
    <name type="scientific">Streptomyces eurocidicus</name>
    <name type="common">Streptoverticillium eurocidicus</name>
    <dbReference type="NCBI Taxonomy" id="66423"/>
    <lineage>
        <taxon>Bacteria</taxon>
        <taxon>Bacillati</taxon>
        <taxon>Actinomycetota</taxon>
        <taxon>Actinomycetes</taxon>
        <taxon>Kitasatosporales</taxon>
        <taxon>Streptomycetaceae</taxon>
        <taxon>Streptomyces</taxon>
    </lineage>
</organism>
<dbReference type="PRINTS" id="PR00081">
    <property type="entry name" value="GDHRDH"/>
</dbReference>
<dbReference type="Proteomes" id="UP000235945">
    <property type="component" value="Unassembled WGS sequence"/>
</dbReference>
<dbReference type="PANTHER" id="PTHR44196">
    <property type="entry name" value="DEHYDROGENASE/REDUCTASE SDR FAMILY MEMBER 7B"/>
    <property type="match status" value="1"/>
</dbReference>
<dbReference type="RefSeq" id="WP_102918051.1">
    <property type="nucleotide sequence ID" value="NZ_JACHJF010000003.1"/>
</dbReference>
<protein>
    <recommendedName>
        <fullName evidence="8">Short-chain dehydrogenase</fullName>
    </recommendedName>
</protein>
<dbReference type="PRINTS" id="PR00080">
    <property type="entry name" value="SDRFAMILY"/>
</dbReference>
<dbReference type="GO" id="GO:0016020">
    <property type="term" value="C:membrane"/>
    <property type="evidence" value="ECO:0007669"/>
    <property type="project" value="TreeGrafter"/>
</dbReference>
<dbReference type="Gene3D" id="3.40.50.720">
    <property type="entry name" value="NAD(P)-binding Rossmann-like Domain"/>
    <property type="match status" value="1"/>
</dbReference>
<evidence type="ECO:0000313" key="6">
    <source>
        <dbReference type="Proteomes" id="UP000235945"/>
    </source>
</evidence>
<dbReference type="GO" id="GO:0016491">
    <property type="term" value="F:oxidoreductase activity"/>
    <property type="evidence" value="ECO:0007669"/>
    <property type="project" value="UniProtKB-KW"/>
</dbReference>
<sequence>MATALVTGATAGLGKALARALAREGAALVLVARTRTNLEETARQLCAAGAAHVDILPADLASATGCAAVAARLADQGTPVDLLVNNAGMGYASSFLANAVADEEYLLDVNVRATLRLTHAALGAMIPRRSGAVVNVASVAGLGPAWLASTYPASKAWTVNFTESLARSCQVRESGVRLMALLPGYTRTEFHQRAGIGTAWPPAWLWLDADYVARTALRNLRRGSVISVPSLRYKAAAWGLRHLPRTLVRPFAWEAAPR</sequence>
<dbReference type="EMBL" id="JACHJF010000003">
    <property type="protein sequence ID" value="MBB5117921.1"/>
    <property type="molecule type" value="Genomic_DNA"/>
</dbReference>
<gene>
    <name evidence="5" type="ORF">AF335_10095</name>
    <name evidence="4" type="ORF">FHS36_001342</name>
</gene>
<proteinExistence type="inferred from homology"/>
<dbReference type="Proteomes" id="UP000528608">
    <property type="component" value="Unassembled WGS sequence"/>
</dbReference>
<evidence type="ECO:0000313" key="4">
    <source>
        <dbReference type="EMBL" id="MBB5117921.1"/>
    </source>
</evidence>
<reference evidence="5" key="1">
    <citation type="submission" date="2015-07" db="EMBL/GenBank/DDBJ databases">
        <authorList>
            <person name="Noorani M."/>
        </authorList>
    </citation>
    <scope>NUCLEOTIDE SEQUENCE [LARGE SCALE GENOMIC DNA]</scope>
    <source>
        <strain evidence="5">ATCC 27428</strain>
    </source>
</reference>
<name>A0A2N8NWX4_STREU</name>
<dbReference type="Pfam" id="PF00106">
    <property type="entry name" value="adh_short"/>
    <property type="match status" value="1"/>
</dbReference>
<comment type="similarity">
    <text evidence="1 3">Belongs to the short-chain dehydrogenases/reductases (SDR) family.</text>
</comment>
<dbReference type="AlphaFoldDB" id="A0A2N8NWX4"/>
<evidence type="ECO:0000256" key="3">
    <source>
        <dbReference type="RuleBase" id="RU000363"/>
    </source>
</evidence>
<dbReference type="CDD" id="cd05233">
    <property type="entry name" value="SDR_c"/>
    <property type="match status" value="1"/>
</dbReference>
<accession>A0A2N8NWX4</accession>
<dbReference type="InterPro" id="IPR036291">
    <property type="entry name" value="NAD(P)-bd_dom_sf"/>
</dbReference>
<dbReference type="SUPFAM" id="SSF51735">
    <property type="entry name" value="NAD(P)-binding Rossmann-fold domains"/>
    <property type="match status" value="1"/>
</dbReference>
<reference evidence="4 7" key="3">
    <citation type="submission" date="2020-08" db="EMBL/GenBank/DDBJ databases">
        <title>Genomic Encyclopedia of Type Strains, Phase III (KMG-III): the genomes of soil and plant-associated and newly described type strains.</title>
        <authorList>
            <person name="Whitman W."/>
        </authorList>
    </citation>
    <scope>NUCLEOTIDE SEQUENCE [LARGE SCALE GENOMIC DNA]</scope>
    <source>
        <strain evidence="4 7">CECT 3259</strain>
    </source>
</reference>
<comment type="caution">
    <text evidence="5">The sequence shown here is derived from an EMBL/GenBank/DDBJ whole genome shotgun (WGS) entry which is preliminary data.</text>
</comment>
<keyword evidence="6" id="KW-1185">Reference proteome</keyword>
<evidence type="ECO:0008006" key="8">
    <source>
        <dbReference type="Google" id="ProtNLM"/>
    </source>
</evidence>
<dbReference type="OrthoDB" id="9797538at2"/>
<evidence type="ECO:0000313" key="7">
    <source>
        <dbReference type="Proteomes" id="UP000528608"/>
    </source>
</evidence>
<evidence type="ECO:0000256" key="2">
    <source>
        <dbReference type="ARBA" id="ARBA00023002"/>
    </source>
</evidence>
<keyword evidence="2" id="KW-0560">Oxidoreductase</keyword>
<dbReference type="PIRSF" id="PIRSF000126">
    <property type="entry name" value="11-beta-HSD1"/>
    <property type="match status" value="1"/>
</dbReference>
<dbReference type="InterPro" id="IPR002347">
    <property type="entry name" value="SDR_fam"/>
</dbReference>
<evidence type="ECO:0000256" key="1">
    <source>
        <dbReference type="ARBA" id="ARBA00006484"/>
    </source>
</evidence>
<dbReference type="EMBL" id="LGUI01000003">
    <property type="protein sequence ID" value="PNE33268.1"/>
    <property type="molecule type" value="Genomic_DNA"/>
</dbReference>
<dbReference type="PANTHER" id="PTHR44196:SF2">
    <property type="entry name" value="SHORT-CHAIN DEHYDROGENASE-RELATED"/>
    <property type="match status" value="1"/>
</dbReference>
<evidence type="ECO:0000313" key="5">
    <source>
        <dbReference type="EMBL" id="PNE33268.1"/>
    </source>
</evidence>